<sequence length="287" mass="31954">MPECGYLKVLFVEREIFAMNLQCAYFVLIILLICGLPLQSRAEEQAAATPKKTEYHNVQCEGAYPHHLQGICIDGQGHIFWSFTTELVKTNASGKVLVKIPVGNHHGDLCYQGGKVFVAVNFGDFNNPQGKADSWVYVYDAEKLLLIAKHQTPEVIYGAGGIAVHDDKFIVVGGLPKGIEENYLYEYDSGFKFVKKHVLKSGYTLLGIQTAAFADHQWWFGCYGTKLLKADTSFKFLAKFDLECSLGIDRINDKLLLIARGGREGKLHTGRVQLAEPSEKQGFVISK</sequence>
<reference evidence="1 2" key="1">
    <citation type="submission" date="2019-03" db="EMBL/GenBank/DDBJ databases">
        <title>Deep-cultivation of Planctomycetes and their phenomic and genomic characterization uncovers novel biology.</title>
        <authorList>
            <person name="Wiegand S."/>
            <person name="Jogler M."/>
            <person name="Boedeker C."/>
            <person name="Pinto D."/>
            <person name="Vollmers J."/>
            <person name="Rivas-Marin E."/>
            <person name="Kohn T."/>
            <person name="Peeters S.H."/>
            <person name="Heuer A."/>
            <person name="Rast P."/>
            <person name="Oberbeckmann S."/>
            <person name="Bunk B."/>
            <person name="Jeske O."/>
            <person name="Meyerdierks A."/>
            <person name="Storesund J.E."/>
            <person name="Kallscheuer N."/>
            <person name="Luecker S."/>
            <person name="Lage O.M."/>
            <person name="Pohl T."/>
            <person name="Merkel B.J."/>
            <person name="Hornburger P."/>
            <person name="Mueller R.-W."/>
            <person name="Bruemmer F."/>
            <person name="Labrenz M."/>
            <person name="Spormann A.M."/>
            <person name="Op den Camp H."/>
            <person name="Overmann J."/>
            <person name="Amann R."/>
            <person name="Jetten M.S.M."/>
            <person name="Mascher T."/>
            <person name="Medema M.H."/>
            <person name="Devos D.P."/>
            <person name="Kaster A.-K."/>
            <person name="Ovreas L."/>
            <person name="Rohde M."/>
            <person name="Galperin M.Y."/>
            <person name="Jogler C."/>
        </authorList>
    </citation>
    <scope>NUCLEOTIDE SEQUENCE [LARGE SCALE GENOMIC DNA]</scope>
    <source>
        <strain evidence="1 2">Enr17</strain>
    </source>
</reference>
<evidence type="ECO:0000313" key="2">
    <source>
        <dbReference type="Proteomes" id="UP000318313"/>
    </source>
</evidence>
<dbReference type="EMBL" id="CP037452">
    <property type="protein sequence ID" value="QDV48612.1"/>
    <property type="molecule type" value="Genomic_DNA"/>
</dbReference>
<name>A0A518I674_9PLAN</name>
<keyword evidence="2" id="KW-1185">Reference proteome</keyword>
<dbReference type="AlphaFoldDB" id="A0A518I674"/>
<proteinExistence type="predicted"/>
<accession>A0A518I674</accession>
<evidence type="ECO:0008006" key="3">
    <source>
        <dbReference type="Google" id="ProtNLM"/>
    </source>
</evidence>
<organism evidence="1 2">
    <name type="scientific">Gimesia fumaroli</name>
    <dbReference type="NCBI Taxonomy" id="2527976"/>
    <lineage>
        <taxon>Bacteria</taxon>
        <taxon>Pseudomonadati</taxon>
        <taxon>Planctomycetota</taxon>
        <taxon>Planctomycetia</taxon>
        <taxon>Planctomycetales</taxon>
        <taxon>Planctomycetaceae</taxon>
        <taxon>Gimesia</taxon>
    </lineage>
</organism>
<evidence type="ECO:0000313" key="1">
    <source>
        <dbReference type="EMBL" id="QDV48612.1"/>
    </source>
</evidence>
<dbReference type="KEGG" id="gfm:Enr17x_06250"/>
<gene>
    <name evidence="1" type="ORF">Enr17x_06250</name>
</gene>
<dbReference type="Proteomes" id="UP000318313">
    <property type="component" value="Chromosome"/>
</dbReference>
<protein>
    <recommendedName>
        <fullName evidence="3">Kelch motif protein</fullName>
    </recommendedName>
</protein>
<dbReference type="SUPFAM" id="SSF63829">
    <property type="entry name" value="Calcium-dependent phosphotriesterase"/>
    <property type="match status" value="1"/>
</dbReference>